<dbReference type="AlphaFoldDB" id="A0AAE1P8Y3"/>
<organism evidence="1 2">
    <name type="scientific">Petrolisthes manimaculis</name>
    <dbReference type="NCBI Taxonomy" id="1843537"/>
    <lineage>
        <taxon>Eukaryota</taxon>
        <taxon>Metazoa</taxon>
        <taxon>Ecdysozoa</taxon>
        <taxon>Arthropoda</taxon>
        <taxon>Crustacea</taxon>
        <taxon>Multicrustacea</taxon>
        <taxon>Malacostraca</taxon>
        <taxon>Eumalacostraca</taxon>
        <taxon>Eucarida</taxon>
        <taxon>Decapoda</taxon>
        <taxon>Pleocyemata</taxon>
        <taxon>Anomura</taxon>
        <taxon>Galatheoidea</taxon>
        <taxon>Porcellanidae</taxon>
        <taxon>Petrolisthes</taxon>
    </lineage>
</organism>
<reference evidence="1" key="1">
    <citation type="submission" date="2023-11" db="EMBL/GenBank/DDBJ databases">
        <title>Genome assemblies of two species of porcelain crab, Petrolisthes cinctipes and Petrolisthes manimaculis (Anomura: Porcellanidae).</title>
        <authorList>
            <person name="Angst P."/>
        </authorList>
    </citation>
    <scope>NUCLEOTIDE SEQUENCE</scope>
    <source>
        <strain evidence="1">PB745_02</strain>
        <tissue evidence="1">Gill</tissue>
    </source>
</reference>
<accession>A0AAE1P8Y3</accession>
<evidence type="ECO:0000313" key="1">
    <source>
        <dbReference type="EMBL" id="KAK4303406.1"/>
    </source>
</evidence>
<keyword evidence="2" id="KW-1185">Reference proteome</keyword>
<name>A0AAE1P8Y3_9EUCA</name>
<comment type="caution">
    <text evidence="1">The sequence shown here is derived from an EMBL/GenBank/DDBJ whole genome shotgun (WGS) entry which is preliminary data.</text>
</comment>
<dbReference type="PANTHER" id="PTHR47027:SF20">
    <property type="entry name" value="REVERSE TRANSCRIPTASE-LIKE PROTEIN WITH RNA-DIRECTED DNA POLYMERASE DOMAIN"/>
    <property type="match status" value="1"/>
</dbReference>
<gene>
    <name evidence="1" type="ORF">Pmani_024556</name>
</gene>
<sequence>MIFCTRQLQAKSLEQQQPVMFIFRDLKKAFDKVPRPAMWAVLARFGCPPDFVTLVRGLHDGMVGRTTKKSLIEKQYADDNATPGQTAEDLQRTAITYNTVYERFGMQVNTDKTKVLIQHPPDVENRIRAAHSAYGRLSCRVFNNHALTMATKIMVFQAIVLSTLLYACEIWTLYRSEIQSLECFQQYKLRQILKIPWNSHTTNVAVLNQASITSVEANIIRHRLRWAGHVQRMEPSRLPKIMLYGELANGTRQREAPKLLYKDQLKRTLALTNIDPSSWEQTARVRAT</sequence>
<dbReference type="EMBL" id="JAWZYT010002587">
    <property type="protein sequence ID" value="KAK4303406.1"/>
    <property type="molecule type" value="Genomic_DNA"/>
</dbReference>
<protein>
    <recommendedName>
        <fullName evidence="3">Reverse transcriptase domain-containing protein</fullName>
    </recommendedName>
</protein>
<evidence type="ECO:0008006" key="3">
    <source>
        <dbReference type="Google" id="ProtNLM"/>
    </source>
</evidence>
<proteinExistence type="predicted"/>
<dbReference type="Proteomes" id="UP001292094">
    <property type="component" value="Unassembled WGS sequence"/>
</dbReference>
<evidence type="ECO:0000313" key="2">
    <source>
        <dbReference type="Proteomes" id="UP001292094"/>
    </source>
</evidence>
<dbReference type="PANTHER" id="PTHR47027">
    <property type="entry name" value="REVERSE TRANSCRIPTASE DOMAIN-CONTAINING PROTEIN"/>
    <property type="match status" value="1"/>
</dbReference>